<dbReference type="GO" id="GO:0042352">
    <property type="term" value="P:GDP-L-fucose salvage"/>
    <property type="evidence" value="ECO:0007669"/>
    <property type="project" value="TreeGrafter"/>
</dbReference>
<name>E6Q5S7_9ZZZZ</name>
<proteinExistence type="inferred from homology"/>
<evidence type="ECO:0000256" key="2">
    <source>
        <dbReference type="ARBA" id="ARBA00022741"/>
    </source>
</evidence>
<dbReference type="PANTHER" id="PTHR32463">
    <property type="entry name" value="L-FUCOSE KINASE"/>
    <property type="match status" value="1"/>
</dbReference>
<dbReference type="InterPro" id="IPR036554">
    <property type="entry name" value="GHMP_kinase_C_sf"/>
</dbReference>
<evidence type="ECO:0000259" key="7">
    <source>
        <dbReference type="Pfam" id="PF08544"/>
    </source>
</evidence>
<dbReference type="InterPro" id="IPR006203">
    <property type="entry name" value="GHMP_knse_ATP-bd_CS"/>
</dbReference>
<dbReference type="InterPro" id="IPR013750">
    <property type="entry name" value="GHMP_kinase_C_dom"/>
</dbReference>
<dbReference type="PANTHER" id="PTHR32463:SF0">
    <property type="entry name" value="L-FUCOSE KINASE"/>
    <property type="match status" value="1"/>
</dbReference>
<keyword evidence="2" id="KW-0547">Nucleotide-binding</keyword>
<dbReference type="InterPro" id="IPR052203">
    <property type="entry name" value="GHMP_Kinase-Related"/>
</dbReference>
<dbReference type="GO" id="GO:0005524">
    <property type="term" value="F:ATP binding"/>
    <property type="evidence" value="ECO:0007669"/>
    <property type="project" value="UniProtKB-KW"/>
</dbReference>
<evidence type="ECO:0000256" key="4">
    <source>
        <dbReference type="ARBA" id="ARBA00022840"/>
    </source>
</evidence>
<dbReference type="PIRSF" id="PIRSF036406">
    <property type="entry name" value="Hept_kin"/>
    <property type="match status" value="1"/>
</dbReference>
<comment type="caution">
    <text evidence="8">The sequence shown here is derived from an EMBL/GenBank/DDBJ whole genome shotgun (WGS) entry which is preliminary data.</text>
</comment>
<dbReference type="PRINTS" id="PR00960">
    <property type="entry name" value="LMBPPROTEIN"/>
</dbReference>
<gene>
    <name evidence="8" type="ORF">CARN4_2396</name>
</gene>
<dbReference type="InterPro" id="IPR006204">
    <property type="entry name" value="GHMP_kinase_N_dom"/>
</dbReference>
<sequence length="348" mass="38473">MILTRTPFRVTLGGGGTDLPSFYEKHGGYILATGIDKYMYIALNVPEADRLVRLHYTQSETVADARLLKHELAREALLRYGVDHAVEIASLADLPAGTGLGSSSCYLVGLLNALQAYVEQPADAQALAEEACTIELDRLKKPIGKQDQYMAAFGGLTELRIARDGTVEVERLDLPAHALAEFVSKTHLYYTDIQRDATEILAHQNSSMRAEAPHSQVEESLLEIKNIGHDIGSAFRRCDFDRFGTLMHDHWIAKKRMSTKITVDPMERLYDFLRRDYGVTGGKVVGAGGGGFLMLYCPAEGKALTEYMAGQGFARLNWMMDFSGSRVVSNTLASRSSHRHKAAAQHYV</sequence>
<dbReference type="InterPro" id="IPR014606">
    <property type="entry name" value="Heptose_7-P_kinase"/>
</dbReference>
<dbReference type="Pfam" id="PF00288">
    <property type="entry name" value="GHMP_kinases_N"/>
    <property type="match status" value="1"/>
</dbReference>
<dbReference type="AlphaFoldDB" id="E6Q5S7"/>
<dbReference type="InterPro" id="IPR001174">
    <property type="entry name" value="HddA/FKP"/>
</dbReference>
<keyword evidence="3 8" id="KW-0418">Kinase</keyword>
<keyword evidence="1" id="KW-0808">Transferase</keyword>
<feature type="domain" description="GHMP kinase N-terminal" evidence="6">
    <location>
        <begin position="77"/>
        <end position="155"/>
    </location>
</feature>
<dbReference type="SUPFAM" id="SSF54211">
    <property type="entry name" value="Ribosomal protein S5 domain 2-like"/>
    <property type="match status" value="1"/>
</dbReference>
<evidence type="ECO:0000256" key="5">
    <source>
        <dbReference type="ARBA" id="ARBA00038121"/>
    </source>
</evidence>
<dbReference type="GO" id="GO:0050201">
    <property type="term" value="F:fucokinase activity"/>
    <property type="evidence" value="ECO:0007669"/>
    <property type="project" value="TreeGrafter"/>
</dbReference>
<dbReference type="InterPro" id="IPR020568">
    <property type="entry name" value="Ribosomal_Su5_D2-typ_SF"/>
</dbReference>
<dbReference type="Pfam" id="PF08544">
    <property type="entry name" value="GHMP_kinases_C"/>
    <property type="match status" value="1"/>
</dbReference>
<dbReference type="SUPFAM" id="SSF55060">
    <property type="entry name" value="GHMP Kinase, C-terminal domain"/>
    <property type="match status" value="1"/>
</dbReference>
<reference evidence="8" key="1">
    <citation type="submission" date="2009-10" db="EMBL/GenBank/DDBJ databases">
        <title>Diversity of trophic interactions inside an arsenic-rich microbial ecosystem.</title>
        <authorList>
            <person name="Bertin P.N."/>
            <person name="Heinrich-Salmeron A."/>
            <person name="Pelletier E."/>
            <person name="Goulhen-Chollet F."/>
            <person name="Arsene-Ploetze F."/>
            <person name="Gallien S."/>
            <person name="Calteau A."/>
            <person name="Vallenet D."/>
            <person name="Casiot C."/>
            <person name="Chane-Woon-Ming B."/>
            <person name="Giloteaux L."/>
            <person name="Barakat M."/>
            <person name="Bonnefoy V."/>
            <person name="Bruneel O."/>
            <person name="Chandler M."/>
            <person name="Cleiss J."/>
            <person name="Duran R."/>
            <person name="Elbaz-Poulichet F."/>
            <person name="Fonknechten N."/>
            <person name="Lauga B."/>
            <person name="Mornico D."/>
            <person name="Ortet P."/>
            <person name="Schaeffer C."/>
            <person name="Siguier P."/>
            <person name="Alexander Thil Smith A."/>
            <person name="Van Dorsselaer A."/>
            <person name="Weissenbach J."/>
            <person name="Medigue C."/>
            <person name="Le Paslier D."/>
        </authorList>
    </citation>
    <scope>NUCLEOTIDE SEQUENCE</scope>
</reference>
<organism evidence="8">
    <name type="scientific">mine drainage metagenome</name>
    <dbReference type="NCBI Taxonomy" id="410659"/>
    <lineage>
        <taxon>unclassified sequences</taxon>
        <taxon>metagenomes</taxon>
        <taxon>ecological metagenomes</taxon>
    </lineage>
</organism>
<dbReference type="Gene3D" id="3.30.230.120">
    <property type="match status" value="1"/>
</dbReference>
<feature type="domain" description="GHMP kinase C-terminal" evidence="7">
    <location>
        <begin position="234"/>
        <end position="303"/>
    </location>
</feature>
<accession>E6Q5S7</accession>
<protein>
    <submittedName>
        <fullName evidence="8">Putative GHMP kinase</fullName>
    </submittedName>
</protein>
<comment type="similarity">
    <text evidence="5">Belongs to the GHMP kinase family.</text>
</comment>
<keyword evidence="4" id="KW-0067">ATP-binding</keyword>
<evidence type="ECO:0000256" key="3">
    <source>
        <dbReference type="ARBA" id="ARBA00022777"/>
    </source>
</evidence>
<evidence type="ECO:0000259" key="6">
    <source>
        <dbReference type="Pfam" id="PF00288"/>
    </source>
</evidence>
<evidence type="ECO:0000256" key="1">
    <source>
        <dbReference type="ARBA" id="ARBA00022679"/>
    </source>
</evidence>
<evidence type="ECO:0000313" key="8">
    <source>
        <dbReference type="EMBL" id="CBI02548.1"/>
    </source>
</evidence>
<dbReference type="PROSITE" id="PS00627">
    <property type="entry name" value="GHMP_KINASES_ATP"/>
    <property type="match status" value="1"/>
</dbReference>
<dbReference type="EMBL" id="CABO01000039">
    <property type="protein sequence ID" value="CBI02548.1"/>
    <property type="molecule type" value="Genomic_DNA"/>
</dbReference>